<keyword evidence="1" id="KW-1185">Reference proteome</keyword>
<dbReference type="RefSeq" id="XP_042638845.1">
    <property type="nucleotide sequence ID" value="XM_042782911.1"/>
</dbReference>
<evidence type="ECO:0000313" key="2">
    <source>
        <dbReference type="RefSeq" id="XP_042638845.1"/>
    </source>
</evidence>
<reference evidence="2" key="1">
    <citation type="submission" date="2025-08" db="UniProtKB">
        <authorList>
            <consortium name="RefSeq"/>
        </authorList>
    </citation>
    <scope>IDENTIFICATION</scope>
</reference>
<dbReference type="Proteomes" id="UP000694850">
    <property type="component" value="Unplaced"/>
</dbReference>
<sequence>MSVKCNSTPSWNSARPFGVLQVLLLLTLLLSALSPCTSQEINCEVVPLSTELRCMCVKTTSGIHPSYINGLQVNRAGAHCHKVEVIATLKDGRKICLDPEAPMVKKIVQKILESGGSPA</sequence>
<protein>
    <submittedName>
        <fullName evidence="2">Platelet basic protein</fullName>
    </submittedName>
</protein>
<gene>
    <name evidence="2" type="primary">LOC103209598</name>
</gene>
<name>A0AC54Z7G2_ORYAF</name>
<accession>A0AC54Z7G2</accession>
<evidence type="ECO:0000313" key="1">
    <source>
        <dbReference type="Proteomes" id="UP000694850"/>
    </source>
</evidence>
<organism evidence="1 2">
    <name type="scientific">Orycteropus afer afer</name>
    <dbReference type="NCBI Taxonomy" id="1230840"/>
    <lineage>
        <taxon>Eukaryota</taxon>
        <taxon>Metazoa</taxon>
        <taxon>Chordata</taxon>
        <taxon>Craniata</taxon>
        <taxon>Vertebrata</taxon>
        <taxon>Euteleostomi</taxon>
        <taxon>Mammalia</taxon>
        <taxon>Eutheria</taxon>
        <taxon>Afrotheria</taxon>
        <taxon>Tubulidentata</taxon>
        <taxon>Orycteropodidae</taxon>
        <taxon>Orycteropus</taxon>
    </lineage>
</organism>
<proteinExistence type="predicted"/>